<feature type="chain" id="PRO_5017727219" evidence="1">
    <location>
        <begin position="24"/>
        <end position="181"/>
    </location>
</feature>
<sequence>MRNTIPALLIGLFVLALVQIACAAPITAPTSTGAPTATFLPAPTLPLGNTPAAPEFCPAVDQSPAPSGIITTLTLARGTEGEAKNPVDVTTTFGASDTIHAVATIQNAPRGTVFKAVWWAVTIPDDPAACNMKITEYEITTEGTRNIDFFLTSDSSWPAGTYKVEIYVNGTLDQVAHYSVQ</sequence>
<name>A0A3D1JGH7_9CHLR</name>
<keyword evidence="1" id="KW-0732">Signal</keyword>
<protein>
    <submittedName>
        <fullName evidence="2">Uncharacterized protein</fullName>
    </submittedName>
</protein>
<dbReference type="AlphaFoldDB" id="A0A3D1JGH7"/>
<reference evidence="2 3" key="1">
    <citation type="journal article" date="2018" name="Nat. Biotechnol.">
        <title>A standardized bacterial taxonomy based on genome phylogeny substantially revises the tree of life.</title>
        <authorList>
            <person name="Parks D.H."/>
            <person name="Chuvochina M."/>
            <person name="Waite D.W."/>
            <person name="Rinke C."/>
            <person name="Skarshewski A."/>
            <person name="Chaumeil P.A."/>
            <person name="Hugenholtz P."/>
        </authorList>
    </citation>
    <scope>NUCLEOTIDE SEQUENCE [LARGE SCALE GENOMIC DNA]</scope>
    <source>
        <strain evidence="2">UBA8781</strain>
    </source>
</reference>
<dbReference type="Proteomes" id="UP000264141">
    <property type="component" value="Unassembled WGS sequence"/>
</dbReference>
<comment type="caution">
    <text evidence="2">The sequence shown here is derived from an EMBL/GenBank/DDBJ whole genome shotgun (WGS) entry which is preliminary data.</text>
</comment>
<proteinExistence type="predicted"/>
<evidence type="ECO:0000313" key="2">
    <source>
        <dbReference type="EMBL" id="HCE17681.1"/>
    </source>
</evidence>
<dbReference type="STRING" id="229919.GCA_001050195_03504"/>
<evidence type="ECO:0000256" key="1">
    <source>
        <dbReference type="SAM" id="SignalP"/>
    </source>
</evidence>
<accession>A0A3D1JGH7</accession>
<evidence type="ECO:0000313" key="3">
    <source>
        <dbReference type="Proteomes" id="UP000264141"/>
    </source>
</evidence>
<feature type="signal peptide" evidence="1">
    <location>
        <begin position="1"/>
        <end position="23"/>
    </location>
</feature>
<gene>
    <name evidence="2" type="ORF">DEQ80_07470</name>
</gene>
<dbReference type="EMBL" id="DPBP01000030">
    <property type="protein sequence ID" value="HCE17681.1"/>
    <property type="molecule type" value="Genomic_DNA"/>
</dbReference>
<organism evidence="2 3">
    <name type="scientific">Anaerolinea thermolimosa</name>
    <dbReference type="NCBI Taxonomy" id="229919"/>
    <lineage>
        <taxon>Bacteria</taxon>
        <taxon>Bacillati</taxon>
        <taxon>Chloroflexota</taxon>
        <taxon>Anaerolineae</taxon>
        <taxon>Anaerolineales</taxon>
        <taxon>Anaerolineaceae</taxon>
        <taxon>Anaerolinea</taxon>
    </lineage>
</organism>